<keyword evidence="5 8" id="KW-0342">GTP-binding</keyword>
<dbReference type="InterPro" id="IPR018316">
    <property type="entry name" value="Tubulin/FtsZ_2-layer-sand-dom"/>
</dbReference>
<comment type="subcellular location">
    <subcellularLocation>
        <location evidence="8">Cytoplasm</location>
    </subcellularLocation>
    <text evidence="8">Assembles at midcell at the inner surface of the cytoplasmic membrane.</text>
</comment>
<dbReference type="PRINTS" id="PR00423">
    <property type="entry name" value="CELLDVISFTSZ"/>
</dbReference>
<feature type="binding site" evidence="8">
    <location>
        <position position="201"/>
    </location>
    <ligand>
        <name>GTP</name>
        <dbReference type="ChEBI" id="CHEBI:37565"/>
    </ligand>
</feature>
<evidence type="ECO:0000256" key="11">
    <source>
        <dbReference type="SAM" id="MobiDB-lite"/>
    </source>
</evidence>
<dbReference type="InterPro" id="IPR036525">
    <property type="entry name" value="Tubulin/FtsZ_GTPase_sf"/>
</dbReference>
<sequence>MQSMVNAVKEGKSRVEENVHIDEFSVPKIMVIGAGGAGCNAVNRLAHMNISGAQLAAVNTDKQHLSIISDEITKILIGKSVTRGLGAGGYPEVGEKAAEVSKSDLEGILKGVDMLFICAGMGGGTGTGSAPVIANIAKEQGAIVIAMVTYPFQLERARTFKAEEGIQKLAGICDTVIVIDNNRLAELVPNLPIQDAFRVADELVARVVSGITETITQPSLINLDFADVRSIMTGRGLSMIAVGESKSVNRVEEAVGDTLNNTLLDVDIAGAKGALIHITGGAELTLGEANQVGTMLTEQMDPNATVIWGARINPAFENKIEVITVFTGVRSPFINGGKSPSAKAGADSWKAGSGSRSSGSSLGQKSTDSGIQFI</sequence>
<dbReference type="InterPro" id="IPR008280">
    <property type="entry name" value="Tub_FtsZ_C"/>
</dbReference>
<comment type="similarity">
    <text evidence="1 8 10">Belongs to the FtsZ family.</text>
</comment>
<dbReference type="SUPFAM" id="SSF52490">
    <property type="entry name" value="Tubulin nucleotide-binding domain-like"/>
    <property type="match status" value="1"/>
</dbReference>
<dbReference type="HAMAP" id="MF_00909">
    <property type="entry name" value="FtsZ"/>
    <property type="match status" value="1"/>
</dbReference>
<dbReference type="GO" id="GO:0043093">
    <property type="term" value="P:FtsZ-dependent cytokinesis"/>
    <property type="evidence" value="ECO:0007669"/>
    <property type="project" value="UniProtKB-UniRule"/>
</dbReference>
<comment type="function">
    <text evidence="8">Essential cell division protein that forms a contractile ring structure (Z ring) at the future cell division site. The regulation of the ring assembly controls the timing and the location of cell division. One of the functions of the FtsZ ring is to recruit other cell division proteins to the septum to produce a new cell wall between the dividing cells. Binds GTP and shows GTPase activity.</text>
</comment>
<protein>
    <recommendedName>
        <fullName evidence="8 9">Cell division protein FtsZ</fullName>
    </recommendedName>
</protein>
<evidence type="ECO:0000256" key="3">
    <source>
        <dbReference type="ARBA" id="ARBA00022618"/>
    </source>
</evidence>
<evidence type="ECO:0000256" key="10">
    <source>
        <dbReference type="RuleBase" id="RU003360"/>
    </source>
</evidence>
<keyword evidence="3 8" id="KW-0132">Cell division</keyword>
<dbReference type="InterPro" id="IPR037103">
    <property type="entry name" value="Tubulin/FtsZ-like_C"/>
</dbReference>
<evidence type="ECO:0000256" key="2">
    <source>
        <dbReference type="ARBA" id="ARBA00022490"/>
    </source>
</evidence>
<dbReference type="InterPro" id="IPR000158">
    <property type="entry name" value="Cell_div_FtsZ"/>
</dbReference>
<feature type="binding site" evidence="8">
    <location>
        <position position="158"/>
    </location>
    <ligand>
        <name>GTP</name>
        <dbReference type="ChEBI" id="CHEBI:37565"/>
    </ligand>
</feature>
<feature type="binding site" evidence="8">
    <location>
        <begin position="36"/>
        <end position="40"/>
    </location>
    <ligand>
        <name>GTP</name>
        <dbReference type="ChEBI" id="CHEBI:37565"/>
    </ligand>
</feature>
<dbReference type="Gene3D" id="3.30.1330.20">
    <property type="entry name" value="Tubulin/FtsZ, C-terminal domain"/>
    <property type="match status" value="1"/>
</dbReference>
<evidence type="ECO:0000313" key="15">
    <source>
        <dbReference type="Proteomes" id="UP000774699"/>
    </source>
</evidence>
<comment type="subunit">
    <text evidence="8">Homodimer. Polymerizes to form a dynamic ring structure in a strictly GTP-dependent manner. Interacts directly with several other division proteins.</text>
</comment>
<dbReference type="InterPro" id="IPR020805">
    <property type="entry name" value="Cell_div_FtsZ_CS"/>
</dbReference>
<evidence type="ECO:0000259" key="12">
    <source>
        <dbReference type="SMART" id="SM00864"/>
    </source>
</evidence>
<feature type="domain" description="Tubulin/FtsZ 2-layer sandwich" evidence="13">
    <location>
        <begin position="221"/>
        <end position="338"/>
    </location>
</feature>
<keyword evidence="4 8" id="KW-0547">Nucleotide-binding</keyword>
<evidence type="ECO:0000256" key="5">
    <source>
        <dbReference type="ARBA" id="ARBA00023134"/>
    </source>
</evidence>
<dbReference type="GO" id="GO:0005737">
    <property type="term" value="C:cytoplasm"/>
    <property type="evidence" value="ECO:0007669"/>
    <property type="project" value="UniProtKB-SubCell"/>
</dbReference>
<dbReference type="SMART" id="SM00864">
    <property type="entry name" value="Tubulin"/>
    <property type="match status" value="1"/>
</dbReference>
<dbReference type="InterPro" id="IPR003008">
    <property type="entry name" value="Tubulin_FtsZ_GTPase"/>
</dbReference>
<name>A0A8T4C636_9ARCH</name>
<keyword evidence="6 8" id="KW-0717">Septation</keyword>
<dbReference type="PANTHER" id="PTHR30314">
    <property type="entry name" value="CELL DIVISION PROTEIN FTSZ-RELATED"/>
    <property type="match status" value="1"/>
</dbReference>
<evidence type="ECO:0000313" key="14">
    <source>
        <dbReference type="EMBL" id="MBM3281943.1"/>
    </source>
</evidence>
<dbReference type="NCBIfam" id="TIGR00065">
    <property type="entry name" value="ftsZ"/>
    <property type="match status" value="1"/>
</dbReference>
<dbReference type="EMBL" id="VGJJ01000005">
    <property type="protein sequence ID" value="MBM3281943.1"/>
    <property type="molecule type" value="Genomic_DNA"/>
</dbReference>
<dbReference type="GO" id="GO:0005525">
    <property type="term" value="F:GTP binding"/>
    <property type="evidence" value="ECO:0007669"/>
    <property type="project" value="UniProtKB-UniRule"/>
</dbReference>
<accession>A0A8T4C636</accession>
<dbReference type="InterPro" id="IPR045061">
    <property type="entry name" value="FtsZ/CetZ"/>
</dbReference>
<dbReference type="SUPFAM" id="SSF55307">
    <property type="entry name" value="Tubulin C-terminal domain-like"/>
    <property type="match status" value="1"/>
</dbReference>
<evidence type="ECO:0000256" key="4">
    <source>
        <dbReference type="ARBA" id="ARBA00022741"/>
    </source>
</evidence>
<reference evidence="14" key="1">
    <citation type="submission" date="2019-03" db="EMBL/GenBank/DDBJ databases">
        <title>Lake Tanganyika Metagenome-Assembled Genomes (MAGs).</title>
        <authorList>
            <person name="Tran P."/>
        </authorList>
    </citation>
    <scope>NUCLEOTIDE SEQUENCE</scope>
    <source>
        <strain evidence="14">M_DeepCast_50m_m2_156</strain>
    </source>
</reference>
<dbReference type="GO" id="GO:0032153">
    <property type="term" value="C:cell division site"/>
    <property type="evidence" value="ECO:0007669"/>
    <property type="project" value="UniProtKB-UniRule"/>
</dbReference>
<evidence type="ECO:0000256" key="9">
    <source>
        <dbReference type="NCBIfam" id="TIGR00065"/>
    </source>
</evidence>
<evidence type="ECO:0000256" key="7">
    <source>
        <dbReference type="ARBA" id="ARBA00023306"/>
    </source>
</evidence>
<feature type="binding site" evidence="8">
    <location>
        <position position="155"/>
    </location>
    <ligand>
        <name>GTP</name>
        <dbReference type="ChEBI" id="CHEBI:37565"/>
    </ligand>
</feature>
<feature type="binding site" evidence="8">
    <location>
        <begin position="124"/>
        <end position="126"/>
    </location>
    <ligand>
        <name>GTP</name>
        <dbReference type="ChEBI" id="CHEBI:37565"/>
    </ligand>
</feature>
<dbReference type="Proteomes" id="UP000774699">
    <property type="component" value="Unassembled WGS sequence"/>
</dbReference>
<evidence type="ECO:0000256" key="6">
    <source>
        <dbReference type="ARBA" id="ARBA00023210"/>
    </source>
</evidence>
<feature type="domain" description="Tubulin/FtsZ GTPase" evidence="12">
    <location>
        <begin position="28"/>
        <end position="219"/>
    </location>
</feature>
<evidence type="ECO:0000259" key="13">
    <source>
        <dbReference type="SMART" id="SM00865"/>
    </source>
</evidence>
<keyword evidence="7 8" id="KW-0131">Cell cycle</keyword>
<dbReference type="PROSITE" id="PS01134">
    <property type="entry name" value="FTSZ_1"/>
    <property type="match status" value="1"/>
</dbReference>
<organism evidence="14 15">
    <name type="scientific">Candidatus Iainarchaeum sp</name>
    <dbReference type="NCBI Taxonomy" id="3101447"/>
    <lineage>
        <taxon>Archaea</taxon>
        <taxon>Candidatus Iainarchaeota</taxon>
        <taxon>Candidatus Iainarchaeia</taxon>
        <taxon>Candidatus Iainarchaeales</taxon>
        <taxon>Candidatus Iainarchaeaceae</taxon>
        <taxon>Candidatus Iainarchaeum</taxon>
    </lineage>
</organism>
<feature type="compositionally biased region" description="Low complexity" evidence="11">
    <location>
        <begin position="352"/>
        <end position="374"/>
    </location>
</feature>
<feature type="region of interest" description="Disordered" evidence="11">
    <location>
        <begin position="337"/>
        <end position="374"/>
    </location>
</feature>
<dbReference type="CDD" id="cd02201">
    <property type="entry name" value="FtsZ_type1"/>
    <property type="match status" value="1"/>
</dbReference>
<evidence type="ECO:0000256" key="1">
    <source>
        <dbReference type="ARBA" id="ARBA00009690"/>
    </source>
</evidence>
<dbReference type="Gene3D" id="3.40.50.1440">
    <property type="entry name" value="Tubulin/FtsZ, GTPase domain"/>
    <property type="match status" value="1"/>
</dbReference>
<gene>
    <name evidence="8 14" type="primary">ftsZ</name>
    <name evidence="14" type="ORF">FJY86_01200</name>
</gene>
<dbReference type="PANTHER" id="PTHR30314:SF9">
    <property type="entry name" value="CELL DIVISION PROTEIN FTSZ 2"/>
    <property type="match status" value="1"/>
</dbReference>
<dbReference type="AlphaFoldDB" id="A0A8T4C636"/>
<comment type="caution">
    <text evidence="14">The sequence shown here is derived from an EMBL/GenBank/DDBJ whole genome shotgun (WGS) entry which is preliminary data.</text>
</comment>
<keyword evidence="2 8" id="KW-0963">Cytoplasm</keyword>
<dbReference type="Pfam" id="PF12327">
    <property type="entry name" value="FtsZ_C"/>
    <property type="match status" value="1"/>
</dbReference>
<dbReference type="Pfam" id="PF00091">
    <property type="entry name" value="Tubulin"/>
    <property type="match status" value="1"/>
</dbReference>
<dbReference type="InterPro" id="IPR024757">
    <property type="entry name" value="FtsZ_C"/>
</dbReference>
<dbReference type="GO" id="GO:0051258">
    <property type="term" value="P:protein polymerization"/>
    <property type="evidence" value="ECO:0007669"/>
    <property type="project" value="UniProtKB-UniRule"/>
</dbReference>
<proteinExistence type="inferred from homology"/>
<evidence type="ECO:0000256" key="8">
    <source>
        <dbReference type="HAMAP-Rule" id="MF_00909"/>
    </source>
</evidence>
<dbReference type="SMART" id="SM00865">
    <property type="entry name" value="Tubulin_C"/>
    <property type="match status" value="1"/>
</dbReference>
<dbReference type="PROSITE" id="PS01135">
    <property type="entry name" value="FTSZ_2"/>
    <property type="match status" value="1"/>
</dbReference>
<dbReference type="GO" id="GO:0003924">
    <property type="term" value="F:GTPase activity"/>
    <property type="evidence" value="ECO:0007669"/>
    <property type="project" value="UniProtKB-UniRule"/>
</dbReference>